<keyword evidence="4" id="KW-1185">Reference proteome</keyword>
<proteinExistence type="predicted"/>
<dbReference type="SUPFAM" id="SSF52266">
    <property type="entry name" value="SGNH hydrolase"/>
    <property type="match status" value="1"/>
</dbReference>
<sequence>MRKIRWCDAALLAFAAVTVIGLAVVARPPGGESSAGPRPTMTAQRPSTDPHPSPSALFIGDSYTQGSESEELTYACMAAARVRWHCTVAAFPGTGYISGGPANRFDFEYFGESDSFVERIQKLGLIYQPDIVVLDGGRNDRFPPAADVFTAMLFTIGEAKRIWPEAEIVFIRPRFLADPRGDVGFDDDFMRRLESDPAAAGVRFVDPIAEAPFAGGDTSALLGADGVHPNLTGDRQIGAALAAALAASGAEGAR</sequence>
<evidence type="ECO:0000313" key="3">
    <source>
        <dbReference type="EMBL" id="MFC7448790.1"/>
    </source>
</evidence>
<dbReference type="Gene3D" id="3.40.50.1110">
    <property type="entry name" value="SGNH hydrolase"/>
    <property type="match status" value="1"/>
</dbReference>
<dbReference type="Proteomes" id="UP001596484">
    <property type="component" value="Unassembled WGS sequence"/>
</dbReference>
<evidence type="ECO:0000259" key="2">
    <source>
        <dbReference type="Pfam" id="PF13472"/>
    </source>
</evidence>
<evidence type="ECO:0000313" key="4">
    <source>
        <dbReference type="Proteomes" id="UP001596484"/>
    </source>
</evidence>
<dbReference type="RefSeq" id="WP_378405204.1">
    <property type="nucleotide sequence ID" value="NZ_JBHTCS010000014.1"/>
</dbReference>
<dbReference type="InterPro" id="IPR036514">
    <property type="entry name" value="SGNH_hydro_sf"/>
</dbReference>
<accession>A0ABW2RYF3</accession>
<name>A0ABW2RYF3_9NOCA</name>
<evidence type="ECO:0000256" key="1">
    <source>
        <dbReference type="SAM" id="MobiDB-lite"/>
    </source>
</evidence>
<dbReference type="EMBL" id="JBHTCS010000014">
    <property type="protein sequence ID" value="MFC7448790.1"/>
    <property type="molecule type" value="Genomic_DNA"/>
</dbReference>
<dbReference type="InterPro" id="IPR013830">
    <property type="entry name" value="SGNH_hydro"/>
</dbReference>
<feature type="domain" description="SGNH hydrolase-type esterase" evidence="2">
    <location>
        <begin position="58"/>
        <end position="235"/>
    </location>
</feature>
<comment type="caution">
    <text evidence="3">The sequence shown here is derived from an EMBL/GenBank/DDBJ whole genome shotgun (WGS) entry which is preliminary data.</text>
</comment>
<dbReference type="Pfam" id="PF13472">
    <property type="entry name" value="Lipase_GDSL_2"/>
    <property type="match status" value="1"/>
</dbReference>
<reference evidence="4" key="1">
    <citation type="journal article" date="2019" name="Int. J. Syst. Evol. Microbiol.">
        <title>The Global Catalogue of Microorganisms (GCM) 10K type strain sequencing project: providing services to taxonomists for standard genome sequencing and annotation.</title>
        <authorList>
            <consortium name="The Broad Institute Genomics Platform"/>
            <consortium name="The Broad Institute Genome Sequencing Center for Infectious Disease"/>
            <person name="Wu L."/>
            <person name="Ma J."/>
        </authorList>
    </citation>
    <scope>NUCLEOTIDE SEQUENCE [LARGE SCALE GENOMIC DNA]</scope>
    <source>
        <strain evidence="4">ICMP 19430</strain>
    </source>
</reference>
<organism evidence="3 4">
    <name type="scientific">Rhodococcus daqingensis</name>
    <dbReference type="NCBI Taxonomy" id="2479363"/>
    <lineage>
        <taxon>Bacteria</taxon>
        <taxon>Bacillati</taxon>
        <taxon>Actinomycetota</taxon>
        <taxon>Actinomycetes</taxon>
        <taxon>Mycobacteriales</taxon>
        <taxon>Nocardiaceae</taxon>
        <taxon>Rhodococcus</taxon>
    </lineage>
</organism>
<protein>
    <submittedName>
        <fullName evidence="3">SGNH/GDSL hydrolase family protein</fullName>
    </submittedName>
</protein>
<feature type="region of interest" description="Disordered" evidence="1">
    <location>
        <begin position="28"/>
        <end position="56"/>
    </location>
</feature>
<gene>
    <name evidence="3" type="ORF">ACFQS9_12905</name>
</gene>
<dbReference type="GO" id="GO:0016787">
    <property type="term" value="F:hydrolase activity"/>
    <property type="evidence" value="ECO:0007669"/>
    <property type="project" value="UniProtKB-KW"/>
</dbReference>
<keyword evidence="3" id="KW-0378">Hydrolase</keyword>
<dbReference type="CDD" id="cd00229">
    <property type="entry name" value="SGNH_hydrolase"/>
    <property type="match status" value="1"/>
</dbReference>